<dbReference type="InterPro" id="IPR029052">
    <property type="entry name" value="Metallo-depent_PP-like"/>
</dbReference>
<keyword evidence="2 5" id="KW-0378">Hydrolase</keyword>
<evidence type="ECO:0000256" key="3">
    <source>
        <dbReference type="SAM" id="Phobius"/>
    </source>
</evidence>
<dbReference type="GO" id="GO:0016020">
    <property type="term" value="C:membrane"/>
    <property type="evidence" value="ECO:0007669"/>
    <property type="project" value="GOC"/>
</dbReference>
<dbReference type="GO" id="GO:0046872">
    <property type="term" value="F:metal ion binding"/>
    <property type="evidence" value="ECO:0007669"/>
    <property type="project" value="UniProtKB-KW"/>
</dbReference>
<dbReference type="AlphaFoldDB" id="A0A650EPK3"/>
<dbReference type="GO" id="GO:0009245">
    <property type="term" value="P:lipid A biosynthetic process"/>
    <property type="evidence" value="ECO:0007669"/>
    <property type="project" value="TreeGrafter"/>
</dbReference>
<dbReference type="PANTHER" id="PTHR31302:SF31">
    <property type="entry name" value="PHOSPHODIESTERASE YAEI"/>
    <property type="match status" value="1"/>
</dbReference>
<accession>A0A650EPK3</accession>
<feature type="domain" description="Calcineurin-like phosphoesterase" evidence="4">
    <location>
        <begin position="60"/>
        <end position="226"/>
    </location>
</feature>
<evidence type="ECO:0000256" key="2">
    <source>
        <dbReference type="ARBA" id="ARBA00022801"/>
    </source>
</evidence>
<gene>
    <name evidence="5" type="ORF">Firmicute1046_3470</name>
</gene>
<evidence type="ECO:0000256" key="1">
    <source>
        <dbReference type="ARBA" id="ARBA00022723"/>
    </source>
</evidence>
<keyword evidence="3" id="KW-1133">Transmembrane helix</keyword>
<reference evidence="5" key="1">
    <citation type="journal article" date="2020" name="J. ISSAAS">
        <title>Lactobacilli and other gastrointestinal microbiota of Peromyscus leucopus, reservoir host for agents of Lyme disease and other zoonoses in North America.</title>
        <authorList>
            <person name="Milovic A."/>
            <person name="Bassam K."/>
            <person name="Shao H."/>
            <person name="Chatzistamou I."/>
            <person name="Tufts D.M."/>
            <person name="Diuk-Wasser M."/>
            <person name="Barbour A.G."/>
        </authorList>
    </citation>
    <scope>NUCLEOTIDE SEQUENCE</scope>
    <source>
        <strain evidence="5">LL40</strain>
    </source>
</reference>
<keyword evidence="1" id="KW-0479">Metal-binding</keyword>
<name>A0A650EPK3_9FIRM</name>
<sequence>MRLRKKSRRRKITGILIFLCIFVLLTALVLTVNYFNNQNVYLTEYEYANENLPAAFDGYRIAVIADIHNSVYADKFIELLEQAKPDAVLFAGDMIQKPDESLNNVLKIIHALPNDMRIYGIFGNHEASNGYIKRKKISDSLREAGVTMLINSYDNITKDGETIRIIGIEDVPDEFIDDEELQKIRKTINSNVLKDSFNILAYHRADMYPQISDLPIDLILSGHMHGGIIRLPFVGGVIGKQGNLFPKYTSGVYKETSAAMIVSRGCDFNPDKARLFNPPEVVLITLIQD</sequence>
<keyword evidence="3" id="KW-0472">Membrane</keyword>
<evidence type="ECO:0000259" key="4">
    <source>
        <dbReference type="Pfam" id="PF00149"/>
    </source>
</evidence>
<feature type="transmembrane region" description="Helical" evidence="3">
    <location>
        <begin position="12"/>
        <end position="35"/>
    </location>
</feature>
<dbReference type="Pfam" id="PF00149">
    <property type="entry name" value="Metallophos"/>
    <property type="match status" value="1"/>
</dbReference>
<keyword evidence="3" id="KW-0812">Transmembrane</keyword>
<dbReference type="GO" id="GO:0008758">
    <property type="term" value="F:UDP-2,3-diacylglucosamine hydrolase activity"/>
    <property type="evidence" value="ECO:0007669"/>
    <property type="project" value="TreeGrafter"/>
</dbReference>
<dbReference type="Gene3D" id="3.60.21.10">
    <property type="match status" value="1"/>
</dbReference>
<dbReference type="InterPro" id="IPR051158">
    <property type="entry name" value="Metallophosphoesterase_sf"/>
</dbReference>
<protein>
    <submittedName>
        <fullName evidence="5">Phosphoesterase</fullName>
        <ecNumber evidence="5">3.1.-.-</ecNumber>
    </submittedName>
</protein>
<dbReference type="InterPro" id="IPR004843">
    <property type="entry name" value="Calcineurin-like_PHP"/>
</dbReference>
<dbReference type="SUPFAM" id="SSF56300">
    <property type="entry name" value="Metallo-dependent phosphatases"/>
    <property type="match status" value="1"/>
</dbReference>
<dbReference type="PANTHER" id="PTHR31302">
    <property type="entry name" value="TRANSMEMBRANE PROTEIN WITH METALLOPHOSPHOESTERASE DOMAIN-RELATED"/>
    <property type="match status" value="1"/>
</dbReference>
<dbReference type="EC" id="3.1.-.-" evidence="5"/>
<evidence type="ECO:0000313" key="5">
    <source>
        <dbReference type="EMBL" id="QGT51271.1"/>
    </source>
</evidence>
<organism evidence="5">
    <name type="scientific">uncultured Bacillota bacterium</name>
    <dbReference type="NCBI Taxonomy" id="344338"/>
    <lineage>
        <taxon>Bacteria</taxon>
        <taxon>Bacillati</taxon>
        <taxon>Bacillota</taxon>
        <taxon>environmental samples</taxon>
    </lineage>
</organism>
<proteinExistence type="predicted"/>
<dbReference type="EMBL" id="MN577573">
    <property type="protein sequence ID" value="QGT51271.1"/>
    <property type="molecule type" value="Genomic_DNA"/>
</dbReference>